<sequence length="30" mass="3434">MPVSDLHKKYNAHLYIINTVESKLCASVCR</sequence>
<organism evidence="1">
    <name type="scientific">Arundo donax</name>
    <name type="common">Giant reed</name>
    <name type="synonym">Donax arundinaceus</name>
    <dbReference type="NCBI Taxonomy" id="35708"/>
    <lineage>
        <taxon>Eukaryota</taxon>
        <taxon>Viridiplantae</taxon>
        <taxon>Streptophyta</taxon>
        <taxon>Embryophyta</taxon>
        <taxon>Tracheophyta</taxon>
        <taxon>Spermatophyta</taxon>
        <taxon>Magnoliopsida</taxon>
        <taxon>Liliopsida</taxon>
        <taxon>Poales</taxon>
        <taxon>Poaceae</taxon>
        <taxon>PACMAD clade</taxon>
        <taxon>Arundinoideae</taxon>
        <taxon>Arundineae</taxon>
        <taxon>Arundo</taxon>
    </lineage>
</organism>
<dbReference type="EMBL" id="GBRH01166682">
    <property type="protein sequence ID" value="JAE31214.1"/>
    <property type="molecule type" value="Transcribed_RNA"/>
</dbReference>
<accession>A0A0A9H5Y9</accession>
<reference evidence="1" key="2">
    <citation type="journal article" date="2015" name="Data Brief">
        <title>Shoot transcriptome of the giant reed, Arundo donax.</title>
        <authorList>
            <person name="Barrero R.A."/>
            <person name="Guerrero F.D."/>
            <person name="Moolhuijzen P."/>
            <person name="Goolsby J.A."/>
            <person name="Tidwell J."/>
            <person name="Bellgard S.E."/>
            <person name="Bellgard M.I."/>
        </authorList>
    </citation>
    <scope>NUCLEOTIDE SEQUENCE</scope>
    <source>
        <tissue evidence="1">Shoot tissue taken approximately 20 cm above the soil surface</tissue>
    </source>
</reference>
<evidence type="ECO:0000313" key="1">
    <source>
        <dbReference type="EMBL" id="JAE31214.1"/>
    </source>
</evidence>
<name>A0A0A9H5Y9_ARUDO</name>
<reference evidence="1" key="1">
    <citation type="submission" date="2014-09" db="EMBL/GenBank/DDBJ databases">
        <authorList>
            <person name="Magalhaes I.L.F."/>
            <person name="Oliveira U."/>
            <person name="Santos F.R."/>
            <person name="Vidigal T.H.D.A."/>
            <person name="Brescovit A.D."/>
            <person name="Santos A.J."/>
        </authorList>
    </citation>
    <scope>NUCLEOTIDE SEQUENCE</scope>
    <source>
        <tissue evidence="1">Shoot tissue taken approximately 20 cm above the soil surface</tissue>
    </source>
</reference>
<proteinExistence type="predicted"/>
<protein>
    <submittedName>
        <fullName evidence="1">Uncharacterized protein</fullName>
    </submittedName>
</protein>
<dbReference type="AlphaFoldDB" id="A0A0A9H5Y9"/>